<evidence type="ECO:0000313" key="2">
    <source>
        <dbReference type="EMBL" id="EFV96159.1"/>
    </source>
</evidence>
<dbReference type="EMBL" id="AEQP01000001">
    <property type="protein sequence ID" value="EFV96159.1"/>
    <property type="molecule type" value="Genomic_DNA"/>
</dbReference>
<reference evidence="2 3" key="1">
    <citation type="submission" date="2010-12" db="EMBL/GenBank/DDBJ databases">
        <authorList>
            <person name="Muzny D."/>
            <person name="Qin X."/>
            <person name="Deng J."/>
            <person name="Jiang H."/>
            <person name="Liu Y."/>
            <person name="Qu J."/>
            <person name="Song X.-Z."/>
            <person name="Zhang L."/>
            <person name="Thornton R."/>
            <person name="Coyle M."/>
            <person name="Francisco L."/>
            <person name="Jackson L."/>
            <person name="Javaid M."/>
            <person name="Korchina V."/>
            <person name="Kovar C."/>
            <person name="Mata R."/>
            <person name="Mathew T."/>
            <person name="Ngo R."/>
            <person name="Nguyen L."/>
            <person name="Nguyen N."/>
            <person name="Okwuonu G."/>
            <person name="Ongeri F."/>
            <person name="Pham C."/>
            <person name="Simmons D."/>
            <person name="Wilczek-Boney K."/>
            <person name="Hale W."/>
            <person name="Jakkamsetti A."/>
            <person name="Pham P."/>
            <person name="Ruth R."/>
            <person name="San Lucas F."/>
            <person name="Warren J."/>
            <person name="Zhang J."/>
            <person name="Zhao Z."/>
            <person name="Zhou C."/>
            <person name="Zhu D."/>
            <person name="Lee S."/>
            <person name="Bess C."/>
            <person name="Blankenburg K."/>
            <person name="Forbes L."/>
            <person name="Fu Q."/>
            <person name="Gubbala S."/>
            <person name="Hirani K."/>
            <person name="Jayaseelan J.C."/>
            <person name="Lara F."/>
            <person name="Munidasa M."/>
            <person name="Palculict T."/>
            <person name="Patil S."/>
            <person name="Pu L.-L."/>
            <person name="Saada N."/>
            <person name="Tang L."/>
            <person name="Weissenberger G."/>
            <person name="Zhu Y."/>
            <person name="Hemphill L."/>
            <person name="Shang Y."/>
            <person name="Youmans B."/>
            <person name="Ayvaz T."/>
            <person name="Ross M."/>
            <person name="Santibanez J."/>
            <person name="Aqrawi P."/>
            <person name="Gross S."/>
            <person name="Joshi V."/>
            <person name="Fowler G."/>
            <person name="Nazareth L."/>
            <person name="Reid J."/>
            <person name="Worley K."/>
            <person name="Petrosino J."/>
            <person name="Highlander S."/>
            <person name="Gibbs R."/>
        </authorList>
    </citation>
    <scope>NUCLEOTIDE SEQUENCE [LARGE SCALE GENOMIC DNA]</scope>
    <source>
        <strain evidence="2 3">ATCC 51599</strain>
    </source>
</reference>
<keyword evidence="3" id="KW-1185">Reference proteome</keyword>
<comment type="caution">
    <text evidence="2">The sequence shown here is derived from an EMBL/GenBank/DDBJ whole genome shotgun (WGS) entry which is preliminary data.</text>
</comment>
<evidence type="ECO:0008006" key="4">
    <source>
        <dbReference type="Google" id="ProtNLM"/>
    </source>
</evidence>
<dbReference type="AlphaFoldDB" id="E7RTS3"/>
<sequence length="248" mass="26781">MFPMTMTMTMKSTPVSCRLSGGFPVRGFLFALPLAAGLMTAAMSAQAQVYKCKVDGKVSYQAMPCSGDAEGALKRAQDDGVGRDVATLRKLWTGLESGMSVADVLERVPGATAPSKVERMANGAVVLLEKDVKLAGTTFKGRYYFLDDGYLMLGLAPDAPAMRSNGEVRHLYGKLQQLLLKVLGEASDEVPLEERNGSLQGETNWRDAAGDEKAWVFVSHGNFGWSLLTAGYRPEGAPSFKASFPRKR</sequence>
<proteinExistence type="predicted"/>
<evidence type="ECO:0000256" key="1">
    <source>
        <dbReference type="SAM" id="SignalP"/>
    </source>
</evidence>
<name>E7RTS3_9BURK</name>
<feature type="signal peptide" evidence="1">
    <location>
        <begin position="1"/>
        <end position="47"/>
    </location>
</feature>
<keyword evidence="1" id="KW-0732">Signal</keyword>
<gene>
    <name evidence="2" type="ORF">HMPREF0551_0342</name>
</gene>
<accession>E7RTS3</accession>
<dbReference type="Proteomes" id="UP000011021">
    <property type="component" value="Unassembled WGS sequence"/>
</dbReference>
<organism evidence="2 3">
    <name type="scientific">Lautropia mirabilis ATCC 51599</name>
    <dbReference type="NCBI Taxonomy" id="887898"/>
    <lineage>
        <taxon>Bacteria</taxon>
        <taxon>Pseudomonadati</taxon>
        <taxon>Pseudomonadota</taxon>
        <taxon>Betaproteobacteria</taxon>
        <taxon>Burkholderiales</taxon>
        <taxon>Burkholderiaceae</taxon>
        <taxon>Lautropia</taxon>
    </lineage>
</organism>
<feature type="chain" id="PRO_5003224549" description="DUF4124 domain-containing protein" evidence="1">
    <location>
        <begin position="48"/>
        <end position="248"/>
    </location>
</feature>
<protein>
    <recommendedName>
        <fullName evidence="4">DUF4124 domain-containing protein</fullName>
    </recommendedName>
</protein>
<evidence type="ECO:0000313" key="3">
    <source>
        <dbReference type="Proteomes" id="UP000011021"/>
    </source>
</evidence>
<dbReference type="HOGENOM" id="CLU_097885_0_0_4"/>
<dbReference type="STRING" id="887898.HMPREF0551_0342"/>